<sequence length="180" mass="19130">MSAALSARSDADLAALLETAPADAAVTLRVDGVRIFAKRIPLTDRERARPGDTGNLFDLPTFCQYGIGSPGFGAWRELAANRFVSAAVRAGRTSALPLLHHWRVLPGRPPMTAEFADVDAAAARLGRARLDEDAARYVPGNVPPAVAAILARHAPAAATTNDFYWRLFGGDVHAAYPGVE</sequence>
<evidence type="ECO:0000313" key="2">
    <source>
        <dbReference type="Proteomes" id="UP001500967"/>
    </source>
</evidence>
<gene>
    <name evidence="1" type="ORF">GCM10009539_64570</name>
</gene>
<comment type="caution">
    <text evidence="1">The sequence shown here is derived from an EMBL/GenBank/DDBJ whole genome shotgun (WGS) entry which is preliminary data.</text>
</comment>
<evidence type="ECO:0000313" key="1">
    <source>
        <dbReference type="EMBL" id="GAA0268587.1"/>
    </source>
</evidence>
<proteinExistence type="predicted"/>
<organism evidence="1 2">
    <name type="scientific">Cryptosporangium japonicum</name>
    <dbReference type="NCBI Taxonomy" id="80872"/>
    <lineage>
        <taxon>Bacteria</taxon>
        <taxon>Bacillati</taxon>
        <taxon>Actinomycetota</taxon>
        <taxon>Actinomycetes</taxon>
        <taxon>Cryptosporangiales</taxon>
        <taxon>Cryptosporangiaceae</taxon>
        <taxon>Cryptosporangium</taxon>
    </lineage>
</organism>
<dbReference type="Proteomes" id="UP001500967">
    <property type="component" value="Unassembled WGS sequence"/>
</dbReference>
<name>A0ABN0V0F3_9ACTN</name>
<protein>
    <submittedName>
        <fullName evidence="1">Uncharacterized protein</fullName>
    </submittedName>
</protein>
<dbReference type="EMBL" id="BAAAGX010000028">
    <property type="protein sequence ID" value="GAA0268587.1"/>
    <property type="molecule type" value="Genomic_DNA"/>
</dbReference>
<dbReference type="RefSeq" id="WP_344652712.1">
    <property type="nucleotide sequence ID" value="NZ_BAAAGX010000028.1"/>
</dbReference>
<accession>A0ABN0V0F3</accession>
<keyword evidence="2" id="KW-1185">Reference proteome</keyword>
<reference evidence="1 2" key="1">
    <citation type="journal article" date="2019" name="Int. J. Syst. Evol. Microbiol.">
        <title>The Global Catalogue of Microorganisms (GCM) 10K type strain sequencing project: providing services to taxonomists for standard genome sequencing and annotation.</title>
        <authorList>
            <consortium name="The Broad Institute Genomics Platform"/>
            <consortium name="The Broad Institute Genome Sequencing Center for Infectious Disease"/>
            <person name="Wu L."/>
            <person name="Ma J."/>
        </authorList>
    </citation>
    <scope>NUCLEOTIDE SEQUENCE [LARGE SCALE GENOMIC DNA]</scope>
    <source>
        <strain evidence="1 2">JCM 10425</strain>
    </source>
</reference>